<dbReference type="Pfam" id="PF00455">
    <property type="entry name" value="DeoRC"/>
    <property type="match status" value="1"/>
</dbReference>
<dbReference type="PROSITE" id="PS00894">
    <property type="entry name" value="HTH_DEOR_1"/>
    <property type="match status" value="1"/>
</dbReference>
<dbReference type="SUPFAM" id="SSF46785">
    <property type="entry name" value="Winged helix' DNA-binding domain"/>
    <property type="match status" value="1"/>
</dbReference>
<dbReference type="InterPro" id="IPR014036">
    <property type="entry name" value="DeoR-like_C"/>
</dbReference>
<proteinExistence type="predicted"/>
<reference evidence="12 13" key="2">
    <citation type="journal article" date="2019" name="Nat. Med.">
        <title>A library of human gut bacterial isolates paired with longitudinal multiomics data enables mechanistic microbiome research.</title>
        <authorList>
            <person name="Poyet M."/>
            <person name="Groussin M."/>
            <person name="Gibbons S.M."/>
            <person name="Avila-Pacheco J."/>
            <person name="Jiang X."/>
            <person name="Kearney S.M."/>
            <person name="Perrotta A.R."/>
            <person name="Berdy B."/>
            <person name="Zhao S."/>
            <person name="Lieberman T.D."/>
            <person name="Swanson P.K."/>
            <person name="Smith M."/>
            <person name="Roesemann S."/>
            <person name="Alexander J.E."/>
            <person name="Rich S.A."/>
            <person name="Livny J."/>
            <person name="Vlamakis H."/>
            <person name="Clish C."/>
            <person name="Bullock K."/>
            <person name="Deik A."/>
            <person name="Scott J."/>
            <person name="Pierce K.A."/>
            <person name="Xavier R.J."/>
            <person name="Alm E.J."/>
        </authorList>
    </citation>
    <scope>NUCLEOTIDE SEQUENCE [LARGE SCALE GENOMIC DNA]</scope>
    <source>
        <strain evidence="8 13">BIOML-A6</strain>
        <strain evidence="7 12">BIOML-A7</strain>
    </source>
</reference>
<dbReference type="Proteomes" id="UP000095439">
    <property type="component" value="Unassembled WGS sequence"/>
</dbReference>
<dbReference type="RefSeq" id="WP_006427466.1">
    <property type="nucleotide sequence ID" value="NZ_CABIWY010000017.1"/>
</dbReference>
<dbReference type="AlphaFoldDB" id="A0A173QTN8"/>
<evidence type="ECO:0000313" key="7">
    <source>
        <dbReference type="EMBL" id="MZK18664.1"/>
    </source>
</evidence>
<organism evidence="5 11">
    <name type="scientific">Dorea longicatena</name>
    <dbReference type="NCBI Taxonomy" id="88431"/>
    <lineage>
        <taxon>Bacteria</taxon>
        <taxon>Bacillati</taxon>
        <taxon>Bacillota</taxon>
        <taxon>Clostridia</taxon>
        <taxon>Lachnospirales</taxon>
        <taxon>Lachnospiraceae</taxon>
        <taxon>Dorea</taxon>
    </lineage>
</organism>
<dbReference type="InterPro" id="IPR050313">
    <property type="entry name" value="Carb_Metab_HTH_regulators"/>
</dbReference>
<evidence type="ECO:0000313" key="9">
    <source>
        <dbReference type="EMBL" id="NSE58480.1"/>
    </source>
</evidence>
<feature type="domain" description="HTH deoR-type" evidence="4">
    <location>
        <begin position="3"/>
        <end position="58"/>
    </location>
</feature>
<evidence type="ECO:0000256" key="2">
    <source>
        <dbReference type="ARBA" id="ARBA00023125"/>
    </source>
</evidence>
<dbReference type="Gene3D" id="3.40.50.1360">
    <property type="match status" value="1"/>
</dbReference>
<evidence type="ECO:0000256" key="3">
    <source>
        <dbReference type="ARBA" id="ARBA00023163"/>
    </source>
</evidence>
<dbReference type="SMART" id="SM00420">
    <property type="entry name" value="HTH_DEOR"/>
    <property type="match status" value="1"/>
</dbReference>
<evidence type="ECO:0000259" key="4">
    <source>
        <dbReference type="PROSITE" id="PS51000"/>
    </source>
</evidence>
<sequence length="247" mass="26859">MLTEQRYEQILKLLEKEGSITVTEVKELLNISESTVRRDITALHNAGKLVKVFGGAVASDHVVTPQEPTVAQKITVHVSEKQRIAEYAAGLIGQGEFIYLDAGTTTGYMLEFFCDKDVTVVTNAVAHAQRLAKAGVKVRLVGGELKSSTEAVVGSEAMQTLRKYHFTKGFFGTNGVTKKAGFTTPDANEAMVKKTAIEQCQKKYVLCDHSKFGEVSSVTFLAFTGADVITDRIAEGYQDCGNIVVIE</sequence>
<keyword evidence="1" id="KW-0805">Transcription regulation</keyword>
<reference evidence="9" key="3">
    <citation type="journal article" date="2020" name="Cell Host Microbe">
        <title>Functional and Genomic Variation between Human-Derived Isolates of Lachnospiraceae Reveals Inter- and Intra-Species Diversity.</title>
        <authorList>
            <person name="Sorbara M.T."/>
            <person name="Littmann E.R."/>
            <person name="Fontana E."/>
            <person name="Moody T.U."/>
            <person name="Kohout C.E."/>
            <person name="Gjonbalaj M."/>
            <person name="Eaton V."/>
            <person name="Seok R."/>
            <person name="Leiner I.M."/>
            <person name="Pamer E.G."/>
        </authorList>
    </citation>
    <scope>NUCLEOTIDE SEQUENCE</scope>
    <source>
        <strain evidence="9">MSK.10.16</strain>
    </source>
</reference>
<name>A0A173QTN8_9FIRM</name>
<dbReference type="OrthoDB" id="9797223at2"/>
<accession>A0A173QTN8</accession>
<dbReference type="GO" id="GO:0003677">
    <property type="term" value="F:DNA binding"/>
    <property type="evidence" value="ECO:0007669"/>
    <property type="project" value="UniProtKB-KW"/>
</dbReference>
<evidence type="ECO:0000313" key="8">
    <source>
        <dbReference type="EMBL" id="MZK42201.1"/>
    </source>
</evidence>
<evidence type="ECO:0000313" key="13">
    <source>
        <dbReference type="Proteomes" id="UP000472916"/>
    </source>
</evidence>
<dbReference type="PANTHER" id="PTHR30363">
    <property type="entry name" value="HTH-TYPE TRANSCRIPTIONAL REGULATOR SRLR-RELATED"/>
    <property type="match status" value="1"/>
</dbReference>
<evidence type="ECO:0000313" key="10">
    <source>
        <dbReference type="Proteomes" id="UP000095439"/>
    </source>
</evidence>
<dbReference type="InterPro" id="IPR018356">
    <property type="entry name" value="Tscrpt_reg_HTH_DeoR_CS"/>
</dbReference>
<dbReference type="SUPFAM" id="SSF100950">
    <property type="entry name" value="NagB/RpiA/CoA transferase-like"/>
    <property type="match status" value="1"/>
</dbReference>
<dbReference type="Proteomes" id="UP000095597">
    <property type="component" value="Unassembled WGS sequence"/>
</dbReference>
<dbReference type="PROSITE" id="PS51000">
    <property type="entry name" value="HTH_DEOR_2"/>
    <property type="match status" value="1"/>
</dbReference>
<dbReference type="InterPro" id="IPR037171">
    <property type="entry name" value="NagB/RpiA_transferase-like"/>
</dbReference>
<dbReference type="CDD" id="cd00090">
    <property type="entry name" value="HTH_ARSR"/>
    <property type="match status" value="1"/>
</dbReference>
<reference evidence="9" key="4">
    <citation type="submission" date="2020-02" db="EMBL/GenBank/DDBJ databases">
        <authorList>
            <person name="Littmann E."/>
            <person name="Sorbara M."/>
        </authorList>
    </citation>
    <scope>NUCLEOTIDE SEQUENCE</scope>
    <source>
        <strain evidence="9">MSK.10.16</strain>
    </source>
</reference>
<dbReference type="InterPro" id="IPR001034">
    <property type="entry name" value="DeoR_HTH"/>
</dbReference>
<dbReference type="Pfam" id="PF08220">
    <property type="entry name" value="HTH_DeoR"/>
    <property type="match status" value="1"/>
</dbReference>
<dbReference type="Gene3D" id="1.10.10.10">
    <property type="entry name" value="Winged helix-like DNA-binding domain superfamily/Winged helix DNA-binding domain"/>
    <property type="match status" value="1"/>
</dbReference>
<evidence type="ECO:0000313" key="5">
    <source>
        <dbReference type="EMBL" id="CUM68689.1"/>
    </source>
</evidence>
<evidence type="ECO:0000313" key="6">
    <source>
        <dbReference type="EMBL" id="CUO23594.1"/>
    </source>
</evidence>
<dbReference type="InterPro" id="IPR036388">
    <property type="entry name" value="WH-like_DNA-bd_sf"/>
</dbReference>
<dbReference type="SMART" id="SM01134">
    <property type="entry name" value="DeoRC"/>
    <property type="match status" value="1"/>
</dbReference>
<dbReference type="PANTHER" id="PTHR30363:SF56">
    <property type="entry name" value="TRANSCRIPTIONAL REGULATOR, DEOR FAMILY"/>
    <property type="match status" value="1"/>
</dbReference>
<dbReference type="Proteomes" id="UP000472916">
    <property type="component" value="Unassembled WGS sequence"/>
</dbReference>
<dbReference type="PRINTS" id="PR00037">
    <property type="entry name" value="HTHLACR"/>
</dbReference>
<protein>
    <submittedName>
        <fullName evidence="7">DeoR family transcriptional regulator</fullName>
    </submittedName>
    <submittedName>
        <fullName evidence="9">DeoR/GlpR transcriptional regulator</fullName>
    </submittedName>
    <submittedName>
        <fullName evidence="5">Lactose phosphotransferase system repressor</fullName>
    </submittedName>
</protein>
<keyword evidence="3" id="KW-0804">Transcription</keyword>
<dbReference type="Proteomes" id="UP000724058">
    <property type="component" value="Unassembled WGS sequence"/>
</dbReference>
<evidence type="ECO:0000313" key="12">
    <source>
        <dbReference type="Proteomes" id="UP000446719"/>
    </source>
</evidence>
<dbReference type="EMBL" id="CYXO01000001">
    <property type="protein sequence ID" value="CUM68689.1"/>
    <property type="molecule type" value="Genomic_DNA"/>
</dbReference>
<reference evidence="10 11" key="1">
    <citation type="submission" date="2015-09" db="EMBL/GenBank/DDBJ databases">
        <authorList>
            <consortium name="Pathogen Informatics"/>
        </authorList>
    </citation>
    <scope>NUCLEOTIDE SEQUENCE [LARGE SCALE GENOMIC DNA]</scope>
    <source>
        <strain evidence="6 10">2789STDY5608866</strain>
        <strain evidence="5 11">2789STDY5834961</strain>
    </source>
</reference>
<dbReference type="GO" id="GO:0016740">
    <property type="term" value="F:transferase activity"/>
    <property type="evidence" value="ECO:0007669"/>
    <property type="project" value="UniProtKB-KW"/>
</dbReference>
<evidence type="ECO:0000313" key="11">
    <source>
        <dbReference type="Proteomes" id="UP000095597"/>
    </source>
</evidence>
<gene>
    <name evidence="5" type="primary">lacR_1</name>
    <name evidence="6" type="synonym">lacR_3</name>
    <name evidence="6" type="ORF">ERS852423_02652</name>
    <name evidence="5" type="ORF">ERS852573_00004</name>
    <name evidence="9" type="ORF">G4332_10195</name>
    <name evidence="8" type="ORF">GT528_10985</name>
    <name evidence="7" type="ORF">GT565_11215</name>
</gene>
<dbReference type="EMBL" id="CYYY01000017">
    <property type="protein sequence ID" value="CUO23594.1"/>
    <property type="molecule type" value="Genomic_DNA"/>
</dbReference>
<dbReference type="GO" id="GO:0003700">
    <property type="term" value="F:DNA-binding transcription factor activity"/>
    <property type="evidence" value="ECO:0007669"/>
    <property type="project" value="InterPro"/>
</dbReference>
<dbReference type="EMBL" id="JAAIOD010000013">
    <property type="protein sequence ID" value="NSE58480.1"/>
    <property type="molecule type" value="Genomic_DNA"/>
</dbReference>
<evidence type="ECO:0000256" key="1">
    <source>
        <dbReference type="ARBA" id="ARBA00023015"/>
    </source>
</evidence>
<dbReference type="InterPro" id="IPR036390">
    <property type="entry name" value="WH_DNA-bd_sf"/>
</dbReference>
<dbReference type="EMBL" id="WWSC01000012">
    <property type="protein sequence ID" value="MZK42201.1"/>
    <property type="molecule type" value="Genomic_DNA"/>
</dbReference>
<dbReference type="EMBL" id="WWSB01000015">
    <property type="protein sequence ID" value="MZK18664.1"/>
    <property type="molecule type" value="Genomic_DNA"/>
</dbReference>
<dbReference type="GeneID" id="93135531"/>
<keyword evidence="2" id="KW-0238">DNA-binding</keyword>
<dbReference type="InterPro" id="IPR011991">
    <property type="entry name" value="ArsR-like_HTH"/>
</dbReference>
<dbReference type="Proteomes" id="UP000446719">
    <property type="component" value="Unassembled WGS sequence"/>
</dbReference>
<keyword evidence="5" id="KW-0808">Transferase</keyword>